<evidence type="ECO:0000256" key="1">
    <source>
        <dbReference type="SAM" id="MobiDB-lite"/>
    </source>
</evidence>
<evidence type="ECO:0000313" key="4">
    <source>
        <dbReference type="Proteomes" id="UP000824890"/>
    </source>
</evidence>
<keyword evidence="4" id="KW-1185">Reference proteome</keyword>
<evidence type="ECO:0000259" key="2">
    <source>
        <dbReference type="Pfam" id="PF13966"/>
    </source>
</evidence>
<feature type="region of interest" description="Disordered" evidence="1">
    <location>
        <begin position="361"/>
        <end position="388"/>
    </location>
</feature>
<dbReference type="InterPro" id="IPR026960">
    <property type="entry name" value="RVT-Znf"/>
</dbReference>
<sequence length="800" mass="88419">MMPPFKSSITLRCTLPIGRAWWKETAENTQVLPVSGSDIFLLHGAVMSLLWLRIPLVQYDGDSKDATTTKSLPEVGDIVVAWKAVSFRVFSMEGGTSIPQAADPPDPGSELQSSGSPLHPSQFSPLPQSPDAYKAQFSSPPCPTSPWVFKKTNSPSLDLGPLDVNMISPVAAALETPPKSHKQLQILPSLKSKELDTISAQYTTLSAKSKGISPAATNPTNTVTNPNAITVHRRPRSEVIAEDTHQGHTPSLDVPKQGVPPQSKSQTSGFTGPAKEILNPTMATPSKSRRKAKSKLNPAAVLDPSALSKTAPGSVSTSFQAAPTDSPANSAPAGPLQMVMLNQDSQAAIIPYASGVGPSEGKPFINSASKKRKGSHLSKRSSPDPIGGDSIPSLFTELSLVNPFAILETRNLGRHNASTFSFNSKEPDGDMGISIPDSDSFILKKFLKKLHKHNYSQIQKRVGELGLLAIYYFINVLGPPLTLSAPSLQIRDFWSMKESQSYTWLFKQILRQREIVINWLRVIPVDGNSINFWTSPWTPYGQLIRHVGPNGPRQSGFPLLSSLASLWNGESWTLAPARSPEMEQVQIYLSIITLLEDPDYPEWIQNNASSANTNKFISAQIYDSIRESRPQVPWHRIVWLKKGIPKFKTLTWMFVQDRCPTRNRLLSWGLQTDPLCLLCNLHPECRNHIYFQCSFSMGVWRNLSSKLGLIVSSDEWDDILQALIGLTGNKHLRYLTILAWQSAIHEIWRERNNKLHRSSFKSIDVIISTISSIIKNCISAMRQTQPLESSACMKLWFSLP</sequence>
<feature type="region of interest" description="Disordered" evidence="1">
    <location>
        <begin position="96"/>
        <end position="144"/>
    </location>
</feature>
<feature type="compositionally biased region" description="Polar residues" evidence="1">
    <location>
        <begin position="110"/>
        <end position="126"/>
    </location>
</feature>
<name>A0ABQ8BMA5_BRANA</name>
<dbReference type="PANTHER" id="PTHR33116">
    <property type="entry name" value="REVERSE TRANSCRIPTASE ZINC-BINDING DOMAIN-CONTAINING PROTEIN-RELATED-RELATED"/>
    <property type="match status" value="1"/>
</dbReference>
<dbReference type="PANTHER" id="PTHR33116:SF80">
    <property type="entry name" value="REVERSE TRANSCRIPTASE ZINC-BINDING DOMAIN-CONTAINING PROTEIN"/>
    <property type="match status" value="1"/>
</dbReference>
<reference evidence="3 4" key="1">
    <citation type="submission" date="2021-05" db="EMBL/GenBank/DDBJ databases">
        <title>Genome Assembly of Synthetic Allotetraploid Brassica napus Reveals Homoeologous Exchanges between Subgenomes.</title>
        <authorList>
            <person name="Davis J.T."/>
        </authorList>
    </citation>
    <scope>NUCLEOTIDE SEQUENCE [LARGE SCALE GENOMIC DNA]</scope>
    <source>
        <strain evidence="4">cv. Da-Ae</strain>
        <tissue evidence="3">Seedling</tissue>
    </source>
</reference>
<protein>
    <recommendedName>
        <fullName evidence="2">Reverse transcriptase zinc-binding domain-containing protein</fullName>
    </recommendedName>
</protein>
<dbReference type="EMBL" id="JAGKQM010000010">
    <property type="protein sequence ID" value="KAH0905945.1"/>
    <property type="molecule type" value="Genomic_DNA"/>
</dbReference>
<organism evidence="3 4">
    <name type="scientific">Brassica napus</name>
    <name type="common">Rape</name>
    <dbReference type="NCBI Taxonomy" id="3708"/>
    <lineage>
        <taxon>Eukaryota</taxon>
        <taxon>Viridiplantae</taxon>
        <taxon>Streptophyta</taxon>
        <taxon>Embryophyta</taxon>
        <taxon>Tracheophyta</taxon>
        <taxon>Spermatophyta</taxon>
        <taxon>Magnoliopsida</taxon>
        <taxon>eudicotyledons</taxon>
        <taxon>Gunneridae</taxon>
        <taxon>Pentapetalae</taxon>
        <taxon>rosids</taxon>
        <taxon>malvids</taxon>
        <taxon>Brassicales</taxon>
        <taxon>Brassicaceae</taxon>
        <taxon>Brassiceae</taxon>
        <taxon>Brassica</taxon>
    </lineage>
</organism>
<feature type="region of interest" description="Disordered" evidence="1">
    <location>
        <begin position="242"/>
        <end position="334"/>
    </location>
</feature>
<accession>A0ABQ8BMA5</accession>
<proteinExistence type="predicted"/>
<dbReference type="Pfam" id="PF13966">
    <property type="entry name" value="zf-RVT"/>
    <property type="match status" value="1"/>
</dbReference>
<feature type="domain" description="Reverse transcriptase zinc-binding" evidence="2">
    <location>
        <begin position="616"/>
        <end position="700"/>
    </location>
</feature>
<dbReference type="Proteomes" id="UP000824890">
    <property type="component" value="Unassembled WGS sequence"/>
</dbReference>
<feature type="compositionally biased region" description="Polar residues" evidence="1">
    <location>
        <begin position="307"/>
        <end position="329"/>
    </location>
</feature>
<gene>
    <name evidence="3" type="ORF">HID58_037772</name>
</gene>
<comment type="caution">
    <text evidence="3">The sequence shown here is derived from an EMBL/GenBank/DDBJ whole genome shotgun (WGS) entry which is preliminary data.</text>
</comment>
<feature type="compositionally biased region" description="Basic residues" evidence="1">
    <location>
        <begin position="369"/>
        <end position="379"/>
    </location>
</feature>
<evidence type="ECO:0000313" key="3">
    <source>
        <dbReference type="EMBL" id="KAH0905945.1"/>
    </source>
</evidence>
<feature type="compositionally biased region" description="Polar residues" evidence="1">
    <location>
        <begin position="260"/>
        <end position="270"/>
    </location>
</feature>